<keyword evidence="1" id="KW-0812">Transmembrane</keyword>
<proteinExistence type="predicted"/>
<sequence length="68" mass="8024">MEISVSVMIRDPSDVEAEQKQLEQAIKNSRERDRRTLLHGWWKMLKLFFFTCLSYVLPLFVPKGAILL</sequence>
<reference evidence="2" key="1">
    <citation type="submission" date="2023-10" db="EMBL/GenBank/DDBJ databases">
        <title>Chromosome-level genome of the transformable northern wattle, Acacia crassicarpa.</title>
        <authorList>
            <person name="Massaro I."/>
            <person name="Sinha N.R."/>
            <person name="Poethig S."/>
            <person name="Leichty A.R."/>
        </authorList>
    </citation>
    <scope>NUCLEOTIDE SEQUENCE</scope>
    <source>
        <strain evidence="2">Acra3RX</strain>
        <tissue evidence="2">Leaf</tissue>
    </source>
</reference>
<organism evidence="2 3">
    <name type="scientific">Acacia crassicarpa</name>
    <name type="common">northern wattle</name>
    <dbReference type="NCBI Taxonomy" id="499986"/>
    <lineage>
        <taxon>Eukaryota</taxon>
        <taxon>Viridiplantae</taxon>
        <taxon>Streptophyta</taxon>
        <taxon>Embryophyta</taxon>
        <taxon>Tracheophyta</taxon>
        <taxon>Spermatophyta</taxon>
        <taxon>Magnoliopsida</taxon>
        <taxon>eudicotyledons</taxon>
        <taxon>Gunneridae</taxon>
        <taxon>Pentapetalae</taxon>
        <taxon>rosids</taxon>
        <taxon>fabids</taxon>
        <taxon>Fabales</taxon>
        <taxon>Fabaceae</taxon>
        <taxon>Caesalpinioideae</taxon>
        <taxon>mimosoid clade</taxon>
        <taxon>Acacieae</taxon>
        <taxon>Acacia</taxon>
    </lineage>
</organism>
<evidence type="ECO:0000313" key="2">
    <source>
        <dbReference type="EMBL" id="KAK4254708.1"/>
    </source>
</evidence>
<dbReference type="AlphaFoldDB" id="A0AAE1M9R9"/>
<protein>
    <submittedName>
        <fullName evidence="2">Uncharacterized protein</fullName>
    </submittedName>
</protein>
<evidence type="ECO:0000256" key="1">
    <source>
        <dbReference type="SAM" id="Phobius"/>
    </source>
</evidence>
<dbReference type="Proteomes" id="UP001293593">
    <property type="component" value="Unassembled WGS sequence"/>
</dbReference>
<keyword evidence="1" id="KW-1133">Transmembrane helix</keyword>
<accession>A0AAE1M9R9</accession>
<evidence type="ECO:0000313" key="3">
    <source>
        <dbReference type="Proteomes" id="UP001293593"/>
    </source>
</evidence>
<gene>
    <name evidence="2" type="ORF">QN277_010050</name>
</gene>
<comment type="caution">
    <text evidence="2">The sequence shown here is derived from an EMBL/GenBank/DDBJ whole genome shotgun (WGS) entry which is preliminary data.</text>
</comment>
<name>A0AAE1M9R9_9FABA</name>
<keyword evidence="1" id="KW-0472">Membrane</keyword>
<feature type="transmembrane region" description="Helical" evidence="1">
    <location>
        <begin position="40"/>
        <end position="61"/>
    </location>
</feature>
<keyword evidence="3" id="KW-1185">Reference proteome</keyword>
<dbReference type="EMBL" id="JAWXYG010000014">
    <property type="protein sequence ID" value="KAK4254708.1"/>
    <property type="molecule type" value="Genomic_DNA"/>
</dbReference>